<evidence type="ECO:0000256" key="5">
    <source>
        <dbReference type="SAM" id="Phobius"/>
    </source>
</evidence>
<dbReference type="InterPro" id="IPR029058">
    <property type="entry name" value="AB_hydrolase_fold"/>
</dbReference>
<dbReference type="InterPro" id="IPR013595">
    <property type="entry name" value="Pept_S33_TAP-like_C"/>
</dbReference>
<keyword evidence="5" id="KW-1133">Transmembrane helix</keyword>
<comment type="caution">
    <text evidence="9">The sequence shown here is derived from an EMBL/GenBank/DDBJ whole genome shotgun (WGS) entry which is preliminary data.</text>
</comment>
<dbReference type="EMBL" id="JALXSQ010000056">
    <property type="protein sequence ID" value="MCT2043589.1"/>
    <property type="molecule type" value="Genomic_DNA"/>
</dbReference>
<feature type="region of interest" description="Disordered" evidence="4">
    <location>
        <begin position="810"/>
        <end position="841"/>
    </location>
</feature>
<feature type="chain" id="PRO_5046349723" evidence="6">
    <location>
        <begin position="31"/>
        <end position="882"/>
    </location>
</feature>
<keyword evidence="5" id="KW-0472">Membrane</keyword>
<protein>
    <submittedName>
        <fullName evidence="9">Alpha/beta hydrolase</fullName>
    </submittedName>
</protein>
<evidence type="ECO:0000256" key="2">
    <source>
        <dbReference type="ARBA" id="ARBA00022729"/>
    </source>
</evidence>
<name>A0ABT2HZ56_9MICO</name>
<keyword evidence="3 9" id="KW-0378">Hydrolase</keyword>
<dbReference type="Proteomes" id="UP001525379">
    <property type="component" value="Unassembled WGS sequence"/>
</dbReference>
<feature type="domain" description="Peptidase S33 tripeptidyl aminopeptidase-like C-terminal" evidence="8">
    <location>
        <begin position="605"/>
        <end position="686"/>
    </location>
</feature>
<evidence type="ECO:0000256" key="6">
    <source>
        <dbReference type="SAM" id="SignalP"/>
    </source>
</evidence>
<evidence type="ECO:0000256" key="1">
    <source>
        <dbReference type="ARBA" id="ARBA00010088"/>
    </source>
</evidence>
<dbReference type="SUPFAM" id="SSF53474">
    <property type="entry name" value="alpha/beta-Hydrolases"/>
    <property type="match status" value="1"/>
</dbReference>
<keyword evidence="2 6" id="KW-0732">Signal</keyword>
<keyword evidence="5" id="KW-0812">Transmembrane</keyword>
<feature type="compositionally biased region" description="Low complexity" evidence="4">
    <location>
        <begin position="810"/>
        <end position="831"/>
    </location>
</feature>
<dbReference type="InterPro" id="IPR000073">
    <property type="entry name" value="AB_hydrolase_1"/>
</dbReference>
<reference evidence="9 10" key="1">
    <citation type="submission" date="2022-04" db="EMBL/GenBank/DDBJ databases">
        <title>Human microbiome associated bacterial genomes.</title>
        <authorList>
            <person name="Sandstrom S."/>
            <person name="Salamzade R."/>
            <person name="Kalan L.R."/>
        </authorList>
    </citation>
    <scope>NUCLEOTIDE SEQUENCE [LARGE SCALE GENOMIC DNA]</scope>
    <source>
        <strain evidence="10">p3-SID1799</strain>
    </source>
</reference>
<sequence>MSKSRRVAISSVCGVGALLLSLTVMPSAFAASPSPSDASGESLVNPVAVTKPLTPAPLVGDDGRIIVSDDGAQLDAEAEQLINKMRDRIQAGDLSVNAEQLAQTLQAGAVATPKPSATVPDPLNGSAQPADPVNYRIPASANVFANGSGGYTIPRPTPGGHAVGNVPAGLEEFYAQRVTWGDCTSYDPAGGDLYAEAGIQCGYAIVPLDYNNPGGPTIAIGMLKRPASNPAERIGTLFMDPGGPGSSGMGLALDMEGVGAVQDRFDLVGFDPRGVGSSLPMIRCESNATFDAIRQGSDTLTAAQQNQLLQAKTNDCYENTGAAFGIDGHDFISQSGTGNVVRDLDVLRSVVGDEQINYLGYSYGTSIGYQYMMAFPDNIRALILDAVVNPFENNEAELAKYQQYFANVPVTGDLDQIAGFQATFEQFMASCAANDGWPLQDGGQKIPCALGTSGDTAQMLAKYQSIAQQAWGGTAYETKEANPVDRRPLSFADMTQGTIMAMYSERLWPVLNAALAALEGSSDATTMMLLADNYYNRDAAGGYELTDAAFRTIWCTDRGTPPGKNDDPAGLSAEMAEQYRVAPFTDPGLNADGTQRGIEPVNDWCTYYQDQFTMPAGQSLEAMPNVLFIAGSYDSATPYHNGVVAAAASGTTLLTVATNSHGSFLSGSECATEIGEHYLFDLVVPSDIPGQQGMNTKDIYSNKITGNECQVHSFRPEPTLSSARGAGGELVTLSASGLVRNTEYELALPAEFGGMSVKGTSDVHGALTLTVQLPAGVAAGDYPISIVPSDLADNDPVVKAEAVLTVVGASSGAQSPTPSASAAAAPDSPAPSMLPEARDGGSLSTTGIDASLLWMTLAGAVVVAASGLFLRRGARVDEEANS</sequence>
<feature type="transmembrane region" description="Helical" evidence="5">
    <location>
        <begin position="852"/>
        <end position="870"/>
    </location>
</feature>
<evidence type="ECO:0000256" key="3">
    <source>
        <dbReference type="ARBA" id="ARBA00022801"/>
    </source>
</evidence>
<feature type="domain" description="AB hydrolase-1" evidence="7">
    <location>
        <begin position="241"/>
        <end position="427"/>
    </location>
</feature>
<dbReference type="PANTHER" id="PTHR43248">
    <property type="entry name" value="2-SUCCINYL-6-HYDROXY-2,4-CYCLOHEXADIENE-1-CARBOXYLATE SYNTHASE"/>
    <property type="match status" value="1"/>
</dbReference>
<comment type="similarity">
    <text evidence="1">Belongs to the peptidase S33 family.</text>
</comment>
<proteinExistence type="inferred from homology"/>
<evidence type="ECO:0000256" key="4">
    <source>
        <dbReference type="SAM" id="MobiDB-lite"/>
    </source>
</evidence>
<gene>
    <name evidence="9" type="ORF">M3D15_09670</name>
</gene>
<dbReference type="InterPro" id="IPR051601">
    <property type="entry name" value="Serine_prot/Carboxylest_S33"/>
</dbReference>
<dbReference type="GO" id="GO:0016787">
    <property type="term" value="F:hydrolase activity"/>
    <property type="evidence" value="ECO:0007669"/>
    <property type="project" value="UniProtKB-KW"/>
</dbReference>
<dbReference type="RefSeq" id="WP_260104685.1">
    <property type="nucleotide sequence ID" value="NZ_JALXSQ010000056.1"/>
</dbReference>
<feature type="signal peptide" evidence="6">
    <location>
        <begin position="1"/>
        <end position="30"/>
    </location>
</feature>
<evidence type="ECO:0000259" key="8">
    <source>
        <dbReference type="Pfam" id="PF08386"/>
    </source>
</evidence>
<keyword evidence="10" id="KW-1185">Reference proteome</keyword>
<dbReference type="InterPro" id="IPR006311">
    <property type="entry name" value="TAT_signal"/>
</dbReference>
<dbReference type="PROSITE" id="PS51318">
    <property type="entry name" value="TAT"/>
    <property type="match status" value="1"/>
</dbReference>
<dbReference type="Pfam" id="PF00561">
    <property type="entry name" value="Abhydrolase_1"/>
    <property type="match status" value="1"/>
</dbReference>
<evidence type="ECO:0000313" key="10">
    <source>
        <dbReference type="Proteomes" id="UP001525379"/>
    </source>
</evidence>
<dbReference type="Pfam" id="PF08386">
    <property type="entry name" value="Abhydrolase_4"/>
    <property type="match status" value="1"/>
</dbReference>
<dbReference type="PANTHER" id="PTHR43248:SF29">
    <property type="entry name" value="TRIPEPTIDYL AMINOPEPTIDASE"/>
    <property type="match status" value="1"/>
</dbReference>
<evidence type="ECO:0000259" key="7">
    <source>
        <dbReference type="Pfam" id="PF00561"/>
    </source>
</evidence>
<organism evidence="9 10">
    <name type="scientific">Pseudoclavibacter albus</name>
    <dbReference type="NCBI Taxonomy" id="272241"/>
    <lineage>
        <taxon>Bacteria</taxon>
        <taxon>Bacillati</taxon>
        <taxon>Actinomycetota</taxon>
        <taxon>Actinomycetes</taxon>
        <taxon>Micrococcales</taxon>
        <taxon>Microbacteriaceae</taxon>
        <taxon>Pseudoclavibacter</taxon>
    </lineage>
</organism>
<evidence type="ECO:0000313" key="9">
    <source>
        <dbReference type="EMBL" id="MCT2043589.1"/>
    </source>
</evidence>
<accession>A0ABT2HZ56</accession>
<dbReference type="Gene3D" id="3.40.50.1820">
    <property type="entry name" value="alpha/beta hydrolase"/>
    <property type="match status" value="1"/>
</dbReference>